<feature type="compositionally biased region" description="Acidic residues" evidence="1">
    <location>
        <begin position="1137"/>
        <end position="1161"/>
    </location>
</feature>
<organism evidence="2 3">
    <name type="scientific">Neocallimastix californiae</name>
    <dbReference type="NCBI Taxonomy" id="1754190"/>
    <lineage>
        <taxon>Eukaryota</taxon>
        <taxon>Fungi</taxon>
        <taxon>Fungi incertae sedis</taxon>
        <taxon>Chytridiomycota</taxon>
        <taxon>Chytridiomycota incertae sedis</taxon>
        <taxon>Neocallimastigomycetes</taxon>
        <taxon>Neocallimastigales</taxon>
        <taxon>Neocallimastigaceae</taxon>
        <taxon>Neocallimastix</taxon>
    </lineage>
</organism>
<sequence>MVNSSNSYNNTSTIDNNKKIKEEIVNTFFFKKKHEILIDNNKDINQFFKLNLEEAISNNKYIVSSKYYISVKKCQLLYCVLTINNESDIEFENGTLLNYDKEVTKDKELKENLMILVENETEKIREKLNLALSINENLLSLGYSLYDKSQMRDFNIFLPAQIKTFIRNNNIENGREYEPAYPNFPDQHINNEFFYFFYCKWLYNLEHASINAYNTYSLNVNEIPKTLKSDNLYKFLFTNFFRDDLKFITVSLGKKEEYYQMISNMMSSPFPLSSEDISDLRNFIKYETRYLEYIPSDIPSKYNLGQISKLLFNHDNKMSQKDIIPPRFKEVVVDDVLNLVLTYNNQSLSNNVNSNIYLDYFQTELIVELLKKCNNRYYQFIKKSTRWKIIFRKIRYTINNFDKLYPDLNNEANLMEKYLSYNSIYINRANKMIMYEENVLNNYFKCQLEKALNNNALIANSKKYHLIVKKLELEYENSKCIRGAKAVTDDTFMETLNSIVEKETDIVKEKLKNSLILIENLANYGYILSPDLIQIISFYDKYEIYELGLFLMRELTHIPKNKTYNSNIIDFKEKDGHNNNDRNNNNDDDTDDDFSDSSIEQIYQDDDSDDQDEEEIVKYVSDKVENKVDTFYYYYCKWLYYVEKSVISKGENLNSMNLPLSYKKNKKIINRIKEKDENNNLKWKIICSSNEDEFYKMIQEMFASPSALSVSDIKNLEDFIISEKNYWNYIPNDIPNKDNLVRIINKIYVNDIRKNNYEYFRKDMDILTSESMNRIVSLFHNVNEVLKLIICMSRNSDEVVELNTFQSIKIFDELNIKFIFKILDHCDSTTRYESFMKYPHIWSRFCNTIDHQKLKVKYNQIIEDLLSVSKDYNFRALLLKRRNKLFIDKMEDENLDTYYKNNLEKSIQNDSYFLSYPQFKIKVKQCHLLYCSLTLNENQEMEFENGKLFTEPPSELTDIIIELDTKENMTVNDSDDEDNENNNNINNNYENDKNNTDIKIEESLMDHLKEIVEVETKNIREKLNLVLSLNENIYSAGYIMEVDLVEILALYTPYELEELSKFFIEQLLSNKENINLPFPSFPNMYLDIKKAFYYSYCKWLSRLERIFHFNETVIPMSFKKFLFKDDKIKEKSKEKEEENDDDDEEEEEEEEEEIEDIENENEDKYDKKNEREKKNHLKYIPEIIPNKENLVNIVNLLLKHYSYDSIPEDVIIPLFRNVNDVLRLALVLSDHSASDLGKPQRFKSFSNPERRLFMKLLNNCSGDRYDDLIKYHNIWSRFFEKIHPLKFKKIYPDLIEDLLGTYRFVGEPEIKQLMMEYSFYQLLLKLNERLMKYREDTLKLIQYKQPVENILNYLNRYNINSEIRNSAQFFNLEFLDQNNPNDDKDPIVNYKLISEKDIEIVRTIVRNLRINRVLADRNFPLTLSEHEKIIEKFHNLTKLPEEMKKYLYFYLQSLVTIFSGGLKGINEVYQNEWDTSYRMGGTKKYYDEYIHALKSSSDSLYRTVIPILDVDLIQKRMNEIIPQINQTKEKVRRYRKERQTFNSKWVELISNKKIEEAAKILSRKP</sequence>
<protein>
    <submittedName>
        <fullName evidence="2">Uncharacterized protein</fullName>
    </submittedName>
</protein>
<feature type="region of interest" description="Disordered" evidence="1">
    <location>
        <begin position="573"/>
        <end position="596"/>
    </location>
</feature>
<keyword evidence="3" id="KW-1185">Reference proteome</keyword>
<gene>
    <name evidence="2" type="ORF">LY90DRAFT_704823</name>
</gene>
<reference evidence="2 3" key="1">
    <citation type="submission" date="2016-08" db="EMBL/GenBank/DDBJ databases">
        <title>A Parts List for Fungal Cellulosomes Revealed by Comparative Genomics.</title>
        <authorList>
            <consortium name="DOE Joint Genome Institute"/>
            <person name="Haitjema C.H."/>
            <person name="Gilmore S.P."/>
            <person name="Henske J.K."/>
            <person name="Solomon K.V."/>
            <person name="De Groot R."/>
            <person name="Kuo A."/>
            <person name="Mondo S.J."/>
            <person name="Salamov A.A."/>
            <person name="Labutti K."/>
            <person name="Zhao Z."/>
            <person name="Chiniquy J."/>
            <person name="Barry K."/>
            <person name="Brewer H.M."/>
            <person name="Purvine S.O."/>
            <person name="Wright A.T."/>
            <person name="Boxma B."/>
            <person name="Van Alen T."/>
            <person name="Hackstein J.H."/>
            <person name="Baker S.E."/>
            <person name="Grigoriev I.V."/>
            <person name="O'Malley M.A."/>
        </authorList>
    </citation>
    <scope>NUCLEOTIDE SEQUENCE [LARGE SCALE GENOMIC DNA]</scope>
    <source>
        <strain evidence="2 3">G1</strain>
    </source>
</reference>
<comment type="caution">
    <text evidence="2">The sequence shown here is derived from an EMBL/GenBank/DDBJ whole genome shotgun (WGS) entry which is preliminary data.</text>
</comment>
<accession>A0A1Y2BNS0</accession>
<name>A0A1Y2BNS0_9FUNG</name>
<evidence type="ECO:0000256" key="1">
    <source>
        <dbReference type="SAM" id="MobiDB-lite"/>
    </source>
</evidence>
<proteinExistence type="predicted"/>
<feature type="region of interest" description="Disordered" evidence="1">
    <location>
        <begin position="970"/>
        <end position="993"/>
    </location>
</feature>
<feature type="non-terminal residue" evidence="2">
    <location>
        <position position="1565"/>
    </location>
</feature>
<dbReference type="Proteomes" id="UP000193920">
    <property type="component" value="Unassembled WGS sequence"/>
</dbReference>
<feature type="compositionally biased region" description="Basic and acidic residues" evidence="1">
    <location>
        <begin position="1162"/>
        <end position="1171"/>
    </location>
</feature>
<dbReference type="EMBL" id="MCOG01000148">
    <property type="protein sequence ID" value="ORY36399.1"/>
    <property type="molecule type" value="Genomic_DNA"/>
</dbReference>
<feature type="region of interest" description="Disordered" evidence="1">
    <location>
        <begin position="1132"/>
        <end position="1171"/>
    </location>
</feature>
<evidence type="ECO:0000313" key="3">
    <source>
        <dbReference type="Proteomes" id="UP000193920"/>
    </source>
</evidence>
<evidence type="ECO:0000313" key="2">
    <source>
        <dbReference type="EMBL" id="ORY36399.1"/>
    </source>
</evidence>
<feature type="compositionally biased region" description="Acidic residues" evidence="1">
    <location>
        <begin position="586"/>
        <end position="595"/>
    </location>
</feature>
<dbReference type="OrthoDB" id="10510587at2759"/>